<reference evidence="1" key="1">
    <citation type="journal article" date="2022" name="bioRxiv">
        <title>Sequencing and chromosome-scale assembly of the giantPleurodeles waltlgenome.</title>
        <authorList>
            <person name="Brown T."/>
            <person name="Elewa A."/>
            <person name="Iarovenko S."/>
            <person name="Subramanian E."/>
            <person name="Araus A.J."/>
            <person name="Petzold A."/>
            <person name="Susuki M."/>
            <person name="Suzuki K.-i.T."/>
            <person name="Hayashi T."/>
            <person name="Toyoda A."/>
            <person name="Oliveira C."/>
            <person name="Osipova E."/>
            <person name="Leigh N.D."/>
            <person name="Simon A."/>
            <person name="Yun M.H."/>
        </authorList>
    </citation>
    <scope>NUCLEOTIDE SEQUENCE</scope>
    <source>
        <strain evidence="1">20211129_DDA</strain>
        <tissue evidence="1">Liver</tissue>
    </source>
</reference>
<dbReference type="AlphaFoldDB" id="A0AAV7TIK8"/>
<comment type="caution">
    <text evidence="1">The sequence shown here is derived from an EMBL/GenBank/DDBJ whole genome shotgun (WGS) entry which is preliminary data.</text>
</comment>
<gene>
    <name evidence="1" type="ORF">NDU88_001231</name>
</gene>
<evidence type="ECO:0000313" key="2">
    <source>
        <dbReference type="Proteomes" id="UP001066276"/>
    </source>
</evidence>
<evidence type="ECO:0000313" key="1">
    <source>
        <dbReference type="EMBL" id="KAJ1175946.1"/>
    </source>
</evidence>
<name>A0AAV7TIK8_PLEWA</name>
<dbReference type="Proteomes" id="UP001066276">
    <property type="component" value="Chromosome 3_2"/>
</dbReference>
<sequence>MNLRSVRILPRGIFNHTPLAGWGAGYQAQQPTWRLNIWYLKSLECAEFVEEELEAFFRCNEGLVDSKATLRAACKPTMHGIIKSYIRGQEQSQSAQLEAKILELEGQTRHLDTQAVQHQLALAWSA</sequence>
<dbReference type="EMBL" id="JANPWB010000006">
    <property type="protein sequence ID" value="KAJ1175946.1"/>
    <property type="molecule type" value="Genomic_DNA"/>
</dbReference>
<keyword evidence="2" id="KW-1185">Reference proteome</keyword>
<organism evidence="1 2">
    <name type="scientific">Pleurodeles waltl</name>
    <name type="common">Iberian ribbed newt</name>
    <dbReference type="NCBI Taxonomy" id="8319"/>
    <lineage>
        <taxon>Eukaryota</taxon>
        <taxon>Metazoa</taxon>
        <taxon>Chordata</taxon>
        <taxon>Craniata</taxon>
        <taxon>Vertebrata</taxon>
        <taxon>Euteleostomi</taxon>
        <taxon>Amphibia</taxon>
        <taxon>Batrachia</taxon>
        <taxon>Caudata</taxon>
        <taxon>Salamandroidea</taxon>
        <taxon>Salamandridae</taxon>
        <taxon>Pleurodelinae</taxon>
        <taxon>Pleurodeles</taxon>
    </lineage>
</organism>
<accession>A0AAV7TIK8</accession>
<protein>
    <submittedName>
        <fullName evidence="1">Uncharacterized protein</fullName>
    </submittedName>
</protein>
<proteinExistence type="predicted"/>